<dbReference type="Pfam" id="PF13646">
    <property type="entry name" value="HEAT_2"/>
    <property type="match status" value="1"/>
</dbReference>
<dbReference type="Gene3D" id="1.25.10.10">
    <property type="entry name" value="Leucine-rich Repeat Variant"/>
    <property type="match status" value="1"/>
</dbReference>
<keyword evidence="2" id="KW-1185">Reference proteome</keyword>
<dbReference type="SUPFAM" id="SSF48371">
    <property type="entry name" value="ARM repeat"/>
    <property type="match status" value="1"/>
</dbReference>
<evidence type="ECO:0000313" key="1">
    <source>
        <dbReference type="EMBL" id="CVK17238.1"/>
    </source>
</evidence>
<dbReference type="EMBL" id="FCOR01000029">
    <property type="protein sequence ID" value="CVK17238.1"/>
    <property type="molecule type" value="Genomic_DNA"/>
</dbReference>
<dbReference type="InterPro" id="IPR021133">
    <property type="entry name" value="HEAT_type_2"/>
</dbReference>
<gene>
    <name evidence="1" type="ORF">Ga0061079_1293</name>
</gene>
<dbReference type="InterPro" id="IPR011989">
    <property type="entry name" value="ARM-like"/>
</dbReference>
<evidence type="ECO:0008006" key="3">
    <source>
        <dbReference type="Google" id="ProtNLM"/>
    </source>
</evidence>
<dbReference type="PROSITE" id="PS50077">
    <property type="entry name" value="HEAT_REPEAT"/>
    <property type="match status" value="1"/>
</dbReference>
<protein>
    <recommendedName>
        <fullName evidence="3">HEAT repeat-containing protein</fullName>
    </recommendedName>
</protein>
<dbReference type="Proteomes" id="UP000182761">
    <property type="component" value="Unassembled WGS sequence"/>
</dbReference>
<evidence type="ECO:0000313" key="2">
    <source>
        <dbReference type="Proteomes" id="UP000182761"/>
    </source>
</evidence>
<name>A0A0X3ATL4_9FLAO</name>
<accession>A0A0X3ATL4</accession>
<proteinExistence type="predicted"/>
<reference evidence="1 2" key="1">
    <citation type="submission" date="2016-01" db="EMBL/GenBank/DDBJ databases">
        <authorList>
            <person name="McClelland M."/>
            <person name="Jain A."/>
            <person name="Saraogi P."/>
            <person name="Mendelson R."/>
            <person name="Westerman R."/>
            <person name="SanMiguel P."/>
            <person name="Csonka L."/>
        </authorList>
    </citation>
    <scope>NUCLEOTIDE SEQUENCE [LARGE SCALE GENOMIC DNA]</scope>
    <source>
        <strain evidence="1 2">R-53146</strain>
    </source>
</reference>
<organism evidence="1 2">
    <name type="scientific">Apibacter mensalis</name>
    <dbReference type="NCBI Taxonomy" id="1586267"/>
    <lineage>
        <taxon>Bacteria</taxon>
        <taxon>Pseudomonadati</taxon>
        <taxon>Bacteroidota</taxon>
        <taxon>Flavobacteriia</taxon>
        <taxon>Flavobacteriales</taxon>
        <taxon>Weeksellaceae</taxon>
        <taxon>Apibacter</taxon>
    </lineage>
</organism>
<dbReference type="AlphaFoldDB" id="A0A0X3ATL4"/>
<sequence length="182" mass="21333">MEVLISHQEHQKQDATNMTQEEALNFLKEHQPMPKDEDLSEELIRKYDEVRQFFLQNSNKECVPLFLNSFGYIDGLGVYQLVEDVILQFSSEDVVPYLKIALDSKEYSVRYWNVQIAANYLSSELLPLLNKILREDDFDIKYNALTAIGQYNIVLSKPILEQYLHEEDNEELREIANNILIT</sequence>
<dbReference type="InterPro" id="IPR016024">
    <property type="entry name" value="ARM-type_fold"/>
</dbReference>